<accession>A0A2G1DFH7</accession>
<dbReference type="FunFam" id="3.30.110.10:FF:000001">
    <property type="entry name" value="Translation initiation factor IF-3"/>
    <property type="match status" value="1"/>
</dbReference>
<feature type="domain" description="Translation initiation factor 3 N-terminal" evidence="8">
    <location>
        <begin position="12"/>
        <end position="81"/>
    </location>
</feature>
<evidence type="ECO:0000313" key="9">
    <source>
        <dbReference type="EMBL" id="AXX91237.1"/>
    </source>
</evidence>
<evidence type="ECO:0000256" key="2">
    <source>
        <dbReference type="ARBA" id="ARBA00022540"/>
    </source>
</evidence>
<dbReference type="Gene3D" id="3.30.110.10">
    <property type="entry name" value="Translation initiation factor 3 (IF-3), C-terminal domain"/>
    <property type="match status" value="1"/>
</dbReference>
<dbReference type="InterPro" id="IPR036787">
    <property type="entry name" value="T_IF-3_N_sf"/>
</dbReference>
<dbReference type="Proteomes" id="UP000262712">
    <property type="component" value="Chromosome"/>
</dbReference>
<dbReference type="InterPro" id="IPR019815">
    <property type="entry name" value="Translation_initiation_fac_3_C"/>
</dbReference>
<dbReference type="EMBL" id="CP032098">
    <property type="protein sequence ID" value="AXX91237.1"/>
    <property type="molecule type" value="Genomic_DNA"/>
</dbReference>
<dbReference type="GO" id="GO:0003743">
    <property type="term" value="F:translation initiation factor activity"/>
    <property type="evidence" value="ECO:0007669"/>
    <property type="project" value="UniProtKB-UniRule"/>
</dbReference>
<dbReference type="Gene3D" id="3.10.20.80">
    <property type="entry name" value="Translation initiation factor 3 (IF-3), N-terminal domain"/>
    <property type="match status" value="1"/>
</dbReference>
<name>A0A2G1DFH7_9BACT</name>
<dbReference type="Pfam" id="PF00707">
    <property type="entry name" value="IF3_C"/>
    <property type="match status" value="1"/>
</dbReference>
<evidence type="ECO:0000256" key="3">
    <source>
        <dbReference type="ARBA" id="ARBA00022917"/>
    </source>
</evidence>
<evidence type="ECO:0000313" key="11">
    <source>
        <dbReference type="Proteomes" id="UP000221222"/>
    </source>
</evidence>
<evidence type="ECO:0000259" key="7">
    <source>
        <dbReference type="Pfam" id="PF00707"/>
    </source>
</evidence>
<reference evidence="10 11" key="1">
    <citation type="submission" date="2017-09" db="EMBL/GenBank/DDBJ databases">
        <title>Arcobacter canalis sp. nov., a new species isolated from a water canal contaminated with urban sewage.</title>
        <authorList>
            <person name="Perez-Cataluna A."/>
            <person name="Salas-Masso N."/>
            <person name="Figueras M.J."/>
        </authorList>
    </citation>
    <scope>NUCLEOTIDE SEQUENCE [LARGE SCALE GENOMIC DNA]</scope>
    <source>
        <strain evidence="10 11">F98-3</strain>
    </source>
</reference>
<dbReference type="PROSITE" id="PS00938">
    <property type="entry name" value="IF3"/>
    <property type="match status" value="1"/>
</dbReference>
<proteinExistence type="inferred from homology"/>
<dbReference type="InterPro" id="IPR001288">
    <property type="entry name" value="Translation_initiation_fac_3"/>
</dbReference>
<keyword evidence="3 4" id="KW-0648">Protein biosynthesis</keyword>
<dbReference type="NCBIfam" id="TIGR00168">
    <property type="entry name" value="infC"/>
    <property type="match status" value="1"/>
</dbReference>
<protein>
    <recommendedName>
        <fullName evidence="4 5">Translation initiation factor IF-3</fullName>
    </recommendedName>
</protein>
<evidence type="ECO:0000313" key="10">
    <source>
        <dbReference type="EMBL" id="PHO17086.1"/>
    </source>
</evidence>
<reference evidence="9 12" key="2">
    <citation type="submission" date="2018-08" db="EMBL/GenBank/DDBJ databases">
        <title>Complete genome of the Arcobacter molluscorum type strain LMG 25693.</title>
        <authorList>
            <person name="Miller W.G."/>
            <person name="Yee E."/>
            <person name="Bono J.L."/>
        </authorList>
    </citation>
    <scope>NUCLEOTIDE SEQUENCE [LARGE SCALE GENOMIC DNA]</scope>
    <source>
        <strain evidence="9 12">CECT 7696</strain>
    </source>
</reference>
<gene>
    <name evidence="4 9" type="primary">infC</name>
    <name evidence="9" type="ORF">AMOL_0213</name>
    <name evidence="10" type="ORF">CPU12_12230</name>
</gene>
<evidence type="ECO:0000256" key="5">
    <source>
        <dbReference type="NCBIfam" id="TIGR00168"/>
    </source>
</evidence>
<feature type="domain" description="Translation initiation factor 3 C-terminal" evidence="7">
    <location>
        <begin position="88"/>
        <end position="173"/>
    </location>
</feature>
<dbReference type="AlphaFoldDB" id="A0A2G1DFH7"/>
<evidence type="ECO:0000256" key="6">
    <source>
        <dbReference type="RuleBase" id="RU000646"/>
    </source>
</evidence>
<organism evidence="10 11">
    <name type="scientific">Malaciobacter molluscorum LMG 25693</name>
    <dbReference type="NCBI Taxonomy" id="870501"/>
    <lineage>
        <taxon>Bacteria</taxon>
        <taxon>Pseudomonadati</taxon>
        <taxon>Campylobacterota</taxon>
        <taxon>Epsilonproteobacteria</taxon>
        <taxon>Campylobacterales</taxon>
        <taxon>Arcobacteraceae</taxon>
        <taxon>Malaciobacter</taxon>
    </lineage>
</organism>
<dbReference type="GO" id="GO:0016020">
    <property type="term" value="C:membrane"/>
    <property type="evidence" value="ECO:0007669"/>
    <property type="project" value="TreeGrafter"/>
</dbReference>
<dbReference type="PANTHER" id="PTHR10938">
    <property type="entry name" value="TRANSLATION INITIATION FACTOR IF-3"/>
    <property type="match status" value="1"/>
</dbReference>
<keyword evidence="4" id="KW-0963">Cytoplasm</keyword>
<dbReference type="FunFam" id="3.10.20.80:FF:000001">
    <property type="entry name" value="Translation initiation factor IF-3"/>
    <property type="match status" value="1"/>
</dbReference>
<dbReference type="HAMAP" id="MF_00080">
    <property type="entry name" value="IF_3"/>
    <property type="match status" value="1"/>
</dbReference>
<dbReference type="KEGG" id="amol:AMOL_0213"/>
<dbReference type="InterPro" id="IPR036788">
    <property type="entry name" value="T_IF-3_C_sf"/>
</dbReference>
<dbReference type="SUPFAM" id="SSF54364">
    <property type="entry name" value="Translation initiation factor IF3, N-terminal domain"/>
    <property type="match status" value="1"/>
</dbReference>
<comment type="similarity">
    <text evidence="1 4 6">Belongs to the IF-3 family.</text>
</comment>
<dbReference type="GO" id="GO:0032790">
    <property type="term" value="P:ribosome disassembly"/>
    <property type="evidence" value="ECO:0007669"/>
    <property type="project" value="TreeGrafter"/>
</dbReference>
<dbReference type="InterPro" id="IPR019813">
    <property type="entry name" value="Translation_initiation_fac3_CS"/>
</dbReference>
<dbReference type="Pfam" id="PF05198">
    <property type="entry name" value="IF3_N"/>
    <property type="match status" value="1"/>
</dbReference>
<evidence type="ECO:0000256" key="4">
    <source>
        <dbReference type="HAMAP-Rule" id="MF_00080"/>
    </source>
</evidence>
<evidence type="ECO:0000313" key="12">
    <source>
        <dbReference type="Proteomes" id="UP000262712"/>
    </source>
</evidence>
<comment type="function">
    <text evidence="4 6">IF-3 binds to the 30S ribosomal subunit and shifts the equilibrium between 70S ribosomes and their 50S and 30S subunits in favor of the free subunits, thus enhancing the availability of 30S subunits on which protein synthesis initiation begins.</text>
</comment>
<comment type="subcellular location">
    <subcellularLocation>
        <location evidence="4 6">Cytoplasm</location>
    </subcellularLocation>
</comment>
<dbReference type="GO" id="GO:0005829">
    <property type="term" value="C:cytosol"/>
    <property type="evidence" value="ECO:0007669"/>
    <property type="project" value="TreeGrafter"/>
</dbReference>
<dbReference type="PANTHER" id="PTHR10938:SF0">
    <property type="entry name" value="TRANSLATION INITIATION FACTOR IF-3, MITOCHONDRIAL"/>
    <property type="match status" value="1"/>
</dbReference>
<keyword evidence="11" id="KW-1185">Reference proteome</keyword>
<dbReference type="GO" id="GO:0043022">
    <property type="term" value="F:ribosome binding"/>
    <property type="evidence" value="ECO:0007669"/>
    <property type="project" value="UniProtKB-ARBA"/>
</dbReference>
<evidence type="ECO:0000259" key="8">
    <source>
        <dbReference type="Pfam" id="PF05198"/>
    </source>
</evidence>
<keyword evidence="2 4" id="KW-0396">Initiation factor</keyword>
<dbReference type="RefSeq" id="WP_099343406.1">
    <property type="nucleotide sequence ID" value="NZ_CP032098.1"/>
</dbReference>
<evidence type="ECO:0000256" key="1">
    <source>
        <dbReference type="ARBA" id="ARBA00005439"/>
    </source>
</evidence>
<sequence>MSRNNKKDEVLMNEDIKVKEVRCTSDDGTNYGIIPTKDALAAAEEQGLDLVLIAATAKPPVVKIMDYGKFKYQEEKKKKEAKKKQKVIVVKEVKFSVKIAENDINYKVKHAIEFLEKGYHVKCRVFLKGREMAHPEAGIEVLEKIWPMLEDYGTRESEPKQEGRFVNMQVFPKKEEKK</sequence>
<comment type="subunit">
    <text evidence="4 6">Monomer.</text>
</comment>
<dbReference type="Proteomes" id="UP000221222">
    <property type="component" value="Unassembled WGS sequence"/>
</dbReference>
<dbReference type="EMBL" id="NXFY01000024">
    <property type="protein sequence ID" value="PHO17086.1"/>
    <property type="molecule type" value="Genomic_DNA"/>
</dbReference>
<dbReference type="InterPro" id="IPR019814">
    <property type="entry name" value="Translation_initiation_fac_3_N"/>
</dbReference>
<dbReference type="SUPFAM" id="SSF55200">
    <property type="entry name" value="Translation initiation factor IF3, C-terminal domain"/>
    <property type="match status" value="1"/>
</dbReference>